<keyword evidence="6" id="KW-1185">Reference proteome</keyword>
<dbReference type="PANTHER" id="PTHR43272">
    <property type="entry name" value="LONG-CHAIN-FATTY-ACID--COA LIGASE"/>
    <property type="match status" value="1"/>
</dbReference>
<dbReference type="GO" id="GO:0016020">
    <property type="term" value="C:membrane"/>
    <property type="evidence" value="ECO:0007669"/>
    <property type="project" value="TreeGrafter"/>
</dbReference>
<evidence type="ECO:0000259" key="4">
    <source>
        <dbReference type="Pfam" id="PF00501"/>
    </source>
</evidence>
<keyword evidence="3" id="KW-0443">Lipid metabolism</keyword>
<dbReference type="EMBL" id="CP002042">
    <property type="protein sequence ID" value="ADH64295.1"/>
    <property type="molecule type" value="Genomic_DNA"/>
</dbReference>
<dbReference type="eggNOG" id="COG1022">
    <property type="taxonomic scope" value="Bacteria"/>
</dbReference>
<dbReference type="KEGG" id="msv:Mesil_2441"/>
<evidence type="ECO:0000313" key="6">
    <source>
        <dbReference type="Proteomes" id="UP000001916"/>
    </source>
</evidence>
<dbReference type="SUPFAM" id="SSF56801">
    <property type="entry name" value="Acetyl-CoA synthetase-like"/>
    <property type="match status" value="1"/>
</dbReference>
<dbReference type="GO" id="GO:0004467">
    <property type="term" value="F:long-chain fatty acid-CoA ligase activity"/>
    <property type="evidence" value="ECO:0007669"/>
    <property type="project" value="TreeGrafter"/>
</dbReference>
<dbReference type="RefSeq" id="WP_013158837.1">
    <property type="nucleotide sequence ID" value="NC_014212.1"/>
</dbReference>
<keyword evidence="1 5" id="KW-0436">Ligase</keyword>
<dbReference type="Gene3D" id="3.40.50.12780">
    <property type="entry name" value="N-terminal domain of ligase-like"/>
    <property type="match status" value="1"/>
</dbReference>
<sequence>MSKDTLVAALRHQAHTKPKAPALRVKRYGVWETTSWSGLWEDVQRLAGGLHRLGLEPGGVLAILGQNAPEWGTSELAAQTLGAMPMGIYADAMPEEVGYFLEFSQAQGVVISDEEQLDKVLPHLERLRFVLVWEEAGMSKYWGEKIFPYSQALEGGADPLARQAVEAASARIKPDTIALLAPTSGTTARSKLAMLTHAQLLAGLEAVDDVLRLTGKEWVFSYLPLPWIGEQMLTVVRGVADGIVLHFPEEALTVREDIKEVQPDFYLAPARIWEDAAALIRSRMEDADRVKKAVYRWGMGVLLEAAQREFRREPVGVGLNLARALAYPLVARPLRARIGLAACQVAVTGGAPLGPEVFTFFRALGVDIRQVYGQSETAATSCGHLPGDAPPETVGKPLRNTQVRISPEGEIQVKGKQVFLGYFKNEAATRESFTEDGWFRTGDAGFFNENGHLVLLGRLKEVGALSDGTRFAPQFLENRLKYSPYIREAVIIGHGRPFVTALIELDPENTQNWARKRGIVFSTYQSLTSNPAVYELIAKEIGMACESLPDELKVRRFAILPKELHADDEEITRTRKVKRGTVESRYGALLAALYDGSRSVHLSLPIRYLEGQGTLEALVQIADVGVPLPSSPKVGA</sequence>
<dbReference type="Pfam" id="PF23562">
    <property type="entry name" value="AMP-binding_C_3"/>
    <property type="match status" value="1"/>
</dbReference>
<gene>
    <name evidence="5" type="ordered locus">Mesil_2441</name>
</gene>
<accession>D7BAG0</accession>
<feature type="domain" description="AMP-dependent synthetase/ligase" evidence="4">
    <location>
        <begin position="10"/>
        <end position="423"/>
    </location>
</feature>
<dbReference type="OrthoDB" id="9778383at2"/>
<dbReference type="InterPro" id="IPR042099">
    <property type="entry name" value="ANL_N_sf"/>
</dbReference>
<dbReference type="InterPro" id="IPR000873">
    <property type="entry name" value="AMP-dep_synth/lig_dom"/>
</dbReference>
<organism evidence="5 6">
    <name type="scientific">Allomeiothermus silvanus (strain ATCC 700542 / DSM 9946 / NBRC 106475 / NCIMB 13440 / VI-R2)</name>
    <name type="common">Thermus silvanus</name>
    <dbReference type="NCBI Taxonomy" id="526227"/>
    <lineage>
        <taxon>Bacteria</taxon>
        <taxon>Thermotogati</taxon>
        <taxon>Deinococcota</taxon>
        <taxon>Deinococci</taxon>
        <taxon>Thermales</taxon>
        <taxon>Thermaceae</taxon>
        <taxon>Allomeiothermus</taxon>
    </lineage>
</organism>
<keyword evidence="2" id="KW-0276">Fatty acid metabolism</keyword>
<dbReference type="HOGENOM" id="CLU_000022_45_5_0"/>
<protein>
    <submittedName>
        <fullName evidence="5">AMP-dependent synthetase and ligase</fullName>
    </submittedName>
</protein>
<dbReference type="Proteomes" id="UP000001916">
    <property type="component" value="Chromosome"/>
</dbReference>
<reference evidence="5 6" key="1">
    <citation type="journal article" date="2010" name="Stand. Genomic Sci.">
        <title>Complete genome sequence of Meiothermus silvanus type strain (VI-R2).</title>
        <authorList>
            <person name="Sikorski J."/>
            <person name="Tindall B.J."/>
            <person name="Lowry S."/>
            <person name="Lucas S."/>
            <person name="Nolan M."/>
            <person name="Copeland A."/>
            <person name="Glavina Del Rio T."/>
            <person name="Tice H."/>
            <person name="Cheng J.F."/>
            <person name="Han C."/>
            <person name="Pitluck S."/>
            <person name="Liolios K."/>
            <person name="Ivanova N."/>
            <person name="Mavromatis K."/>
            <person name="Mikhailova N."/>
            <person name="Pati A."/>
            <person name="Goodwin L."/>
            <person name="Chen A."/>
            <person name="Palaniappan K."/>
            <person name="Land M."/>
            <person name="Hauser L."/>
            <person name="Chang Y.J."/>
            <person name="Jeffries C.D."/>
            <person name="Rohde M."/>
            <person name="Goker M."/>
            <person name="Woyke T."/>
            <person name="Bristow J."/>
            <person name="Eisen J.A."/>
            <person name="Markowitz V."/>
            <person name="Hugenholtz P."/>
            <person name="Kyrpides N.C."/>
            <person name="Klenk H.P."/>
            <person name="Lapidus A."/>
        </authorList>
    </citation>
    <scope>NUCLEOTIDE SEQUENCE [LARGE SCALE GENOMIC DNA]</scope>
    <source>
        <strain evidence="6">ATCC 700542 / DSM 9946 / VI-R2</strain>
    </source>
</reference>
<evidence type="ECO:0000313" key="5">
    <source>
        <dbReference type="EMBL" id="ADH64295.1"/>
    </source>
</evidence>
<evidence type="ECO:0000256" key="3">
    <source>
        <dbReference type="ARBA" id="ARBA00023098"/>
    </source>
</evidence>
<evidence type="ECO:0000256" key="1">
    <source>
        <dbReference type="ARBA" id="ARBA00022598"/>
    </source>
</evidence>
<name>D7BAG0_ALLS1</name>
<evidence type="ECO:0000256" key="2">
    <source>
        <dbReference type="ARBA" id="ARBA00022832"/>
    </source>
</evidence>
<dbReference type="PANTHER" id="PTHR43272:SF32">
    <property type="entry name" value="AMP-DEPENDENT SYNTHETASE_LIGASE DOMAIN-CONTAINING PROTEIN"/>
    <property type="match status" value="1"/>
</dbReference>
<proteinExistence type="predicted"/>
<dbReference type="Pfam" id="PF00501">
    <property type="entry name" value="AMP-binding"/>
    <property type="match status" value="1"/>
</dbReference>
<dbReference type="AlphaFoldDB" id="D7BAG0"/>
<dbReference type="STRING" id="526227.Mesil_2441"/>